<feature type="domain" description="Heterokaryon incompatibility" evidence="1">
    <location>
        <begin position="1"/>
        <end position="56"/>
    </location>
</feature>
<dbReference type="STRING" id="1448308.A0A2T2PAZ0"/>
<evidence type="ECO:0000313" key="3">
    <source>
        <dbReference type="Proteomes" id="UP000240883"/>
    </source>
</evidence>
<reference evidence="2 3" key="1">
    <citation type="journal article" date="2018" name="Front. Microbiol.">
        <title>Genome-Wide Analysis of Corynespora cassiicola Leaf Fall Disease Putative Effectors.</title>
        <authorList>
            <person name="Lopez D."/>
            <person name="Ribeiro S."/>
            <person name="Label P."/>
            <person name="Fumanal B."/>
            <person name="Venisse J.S."/>
            <person name="Kohler A."/>
            <person name="de Oliveira R.R."/>
            <person name="Labutti K."/>
            <person name="Lipzen A."/>
            <person name="Lail K."/>
            <person name="Bauer D."/>
            <person name="Ohm R.A."/>
            <person name="Barry K.W."/>
            <person name="Spatafora J."/>
            <person name="Grigoriev I.V."/>
            <person name="Martin F.M."/>
            <person name="Pujade-Renaud V."/>
        </authorList>
    </citation>
    <scope>NUCLEOTIDE SEQUENCE [LARGE SCALE GENOMIC DNA]</scope>
    <source>
        <strain evidence="2 3">Philippines</strain>
    </source>
</reference>
<sequence>ITKNCGSALRQCRLPHDRILWVDAICINQTNLEEQEQQVALMQDICKLAARVLVYL</sequence>
<dbReference type="InterPro" id="IPR052895">
    <property type="entry name" value="HetReg/Transcr_Mod"/>
</dbReference>
<dbReference type="PANTHER" id="PTHR24148:SF64">
    <property type="entry name" value="HETEROKARYON INCOMPATIBILITY DOMAIN-CONTAINING PROTEIN"/>
    <property type="match status" value="1"/>
</dbReference>
<accession>A0A2T2PAZ0</accession>
<evidence type="ECO:0000313" key="2">
    <source>
        <dbReference type="EMBL" id="PSN74825.1"/>
    </source>
</evidence>
<dbReference type="OrthoDB" id="3553147at2759"/>
<protein>
    <recommendedName>
        <fullName evidence="1">Heterokaryon incompatibility domain-containing protein</fullName>
    </recommendedName>
</protein>
<proteinExistence type="predicted"/>
<dbReference type="EMBL" id="KZ678128">
    <property type="protein sequence ID" value="PSN74825.1"/>
    <property type="molecule type" value="Genomic_DNA"/>
</dbReference>
<name>A0A2T2PAZ0_CORCC</name>
<dbReference type="AlphaFoldDB" id="A0A2T2PAZ0"/>
<dbReference type="Proteomes" id="UP000240883">
    <property type="component" value="Unassembled WGS sequence"/>
</dbReference>
<dbReference type="Pfam" id="PF06985">
    <property type="entry name" value="HET"/>
    <property type="match status" value="1"/>
</dbReference>
<dbReference type="InterPro" id="IPR010730">
    <property type="entry name" value="HET"/>
</dbReference>
<keyword evidence="3" id="KW-1185">Reference proteome</keyword>
<evidence type="ECO:0000259" key="1">
    <source>
        <dbReference type="Pfam" id="PF06985"/>
    </source>
</evidence>
<feature type="non-terminal residue" evidence="2">
    <location>
        <position position="1"/>
    </location>
</feature>
<feature type="non-terminal residue" evidence="2">
    <location>
        <position position="56"/>
    </location>
</feature>
<gene>
    <name evidence="2" type="ORF">BS50DRAFT_452007</name>
</gene>
<dbReference type="PANTHER" id="PTHR24148">
    <property type="entry name" value="ANKYRIN REPEAT DOMAIN-CONTAINING PROTEIN 39 HOMOLOG-RELATED"/>
    <property type="match status" value="1"/>
</dbReference>
<organism evidence="2 3">
    <name type="scientific">Corynespora cassiicola Philippines</name>
    <dbReference type="NCBI Taxonomy" id="1448308"/>
    <lineage>
        <taxon>Eukaryota</taxon>
        <taxon>Fungi</taxon>
        <taxon>Dikarya</taxon>
        <taxon>Ascomycota</taxon>
        <taxon>Pezizomycotina</taxon>
        <taxon>Dothideomycetes</taxon>
        <taxon>Pleosporomycetidae</taxon>
        <taxon>Pleosporales</taxon>
        <taxon>Corynesporascaceae</taxon>
        <taxon>Corynespora</taxon>
    </lineage>
</organism>